<dbReference type="RefSeq" id="WP_083907484.1">
    <property type="nucleotide sequence ID" value="NZ_UGSB01000001.1"/>
</dbReference>
<dbReference type="EMBL" id="UGSB01000001">
    <property type="protein sequence ID" value="SUA50667.1"/>
    <property type="molecule type" value="Genomic_DNA"/>
</dbReference>
<dbReference type="Gene3D" id="1.10.3810.10">
    <property type="entry name" value="Biosynthetic peptidoglycan transglycosylase-like"/>
    <property type="match status" value="1"/>
</dbReference>
<comment type="subcellular location">
    <subcellularLocation>
        <location evidence="1">Membrane</location>
    </subcellularLocation>
</comment>
<dbReference type="InterPro" id="IPR001264">
    <property type="entry name" value="Glyco_trans_51"/>
</dbReference>
<evidence type="ECO:0000313" key="11">
    <source>
        <dbReference type="EMBL" id="SUA50667.1"/>
    </source>
</evidence>
<feature type="domain" description="Glycosyl transferase family 51" evidence="10">
    <location>
        <begin position="56"/>
        <end position="147"/>
    </location>
</feature>
<reference evidence="11 12" key="1">
    <citation type="submission" date="2018-06" db="EMBL/GenBank/DDBJ databases">
        <authorList>
            <consortium name="Pathogen Informatics"/>
            <person name="Doyle S."/>
        </authorList>
    </citation>
    <scope>NUCLEOTIDE SEQUENCE [LARGE SCALE GENOMIC DNA]</scope>
    <source>
        <strain evidence="11 12">NCTC11997</strain>
    </source>
</reference>
<evidence type="ECO:0000313" key="12">
    <source>
        <dbReference type="Proteomes" id="UP000254603"/>
    </source>
</evidence>
<keyword evidence="4" id="KW-0812">Transmembrane</keyword>
<accession>A0A378XB09</accession>
<dbReference type="InterPro" id="IPR023346">
    <property type="entry name" value="Lysozyme-like_dom_sf"/>
</dbReference>
<dbReference type="GO" id="GO:0008955">
    <property type="term" value="F:peptidoglycan glycosyltransferase activity"/>
    <property type="evidence" value="ECO:0007669"/>
    <property type="project" value="TreeGrafter"/>
</dbReference>
<keyword evidence="9" id="KW-0961">Cell wall biogenesis/degradation</keyword>
<dbReference type="SUPFAM" id="SSF53955">
    <property type="entry name" value="Lysozyme-like"/>
    <property type="match status" value="1"/>
</dbReference>
<dbReference type="PANTHER" id="PTHR32282">
    <property type="entry name" value="BINDING PROTEIN TRANSPEPTIDASE, PUTATIVE-RELATED"/>
    <property type="match status" value="1"/>
</dbReference>
<dbReference type="PANTHER" id="PTHR32282:SF27">
    <property type="entry name" value="PENICILLIN-BINDING PROTEIN 1A"/>
    <property type="match status" value="1"/>
</dbReference>
<keyword evidence="8" id="KW-0472">Membrane</keyword>
<proteinExistence type="predicted"/>
<keyword evidence="3" id="KW-0808">Transferase</keyword>
<dbReference type="GO" id="GO:0008360">
    <property type="term" value="P:regulation of cell shape"/>
    <property type="evidence" value="ECO:0007669"/>
    <property type="project" value="UniProtKB-KW"/>
</dbReference>
<evidence type="ECO:0000256" key="7">
    <source>
        <dbReference type="ARBA" id="ARBA00022989"/>
    </source>
</evidence>
<evidence type="ECO:0000256" key="5">
    <source>
        <dbReference type="ARBA" id="ARBA00022960"/>
    </source>
</evidence>
<gene>
    <name evidence="11" type="primary">mrcA_1</name>
    <name evidence="11" type="ORF">NCTC11997_00317</name>
</gene>
<dbReference type="GO" id="GO:0030288">
    <property type="term" value="C:outer membrane-bounded periplasmic space"/>
    <property type="evidence" value="ECO:0007669"/>
    <property type="project" value="TreeGrafter"/>
</dbReference>
<dbReference type="GO" id="GO:0016020">
    <property type="term" value="C:membrane"/>
    <property type="evidence" value="ECO:0007669"/>
    <property type="project" value="UniProtKB-SubCell"/>
</dbReference>
<dbReference type="AlphaFoldDB" id="A0A378XB09"/>
<protein>
    <submittedName>
        <fullName evidence="11">Penicillin-binding protein 1A</fullName>
    </submittedName>
</protein>
<dbReference type="OrthoDB" id="8835701at2"/>
<name>A0A378XB09_9BURK</name>
<dbReference type="GO" id="GO:0071555">
    <property type="term" value="P:cell wall organization"/>
    <property type="evidence" value="ECO:0007669"/>
    <property type="project" value="UniProtKB-KW"/>
</dbReference>
<keyword evidence="5" id="KW-0133">Cell shape</keyword>
<evidence type="ECO:0000256" key="4">
    <source>
        <dbReference type="ARBA" id="ARBA00022692"/>
    </source>
</evidence>
<evidence type="ECO:0000256" key="1">
    <source>
        <dbReference type="ARBA" id="ARBA00004370"/>
    </source>
</evidence>
<evidence type="ECO:0000256" key="2">
    <source>
        <dbReference type="ARBA" id="ARBA00004752"/>
    </source>
</evidence>
<dbReference type="InterPro" id="IPR036950">
    <property type="entry name" value="PBP_transglycosylase"/>
</dbReference>
<evidence type="ECO:0000256" key="9">
    <source>
        <dbReference type="ARBA" id="ARBA00023316"/>
    </source>
</evidence>
<dbReference type="Proteomes" id="UP000254603">
    <property type="component" value="Unassembled WGS sequence"/>
</dbReference>
<sequence length="212" mass="25410">MFTKRRIRKLFYLLLTLAFLFVTMPIYCRQSVRRDFKRCFVKVRKESIGKTSFIHYLLILAEDHRTELHFGVDFIAIVRAFKVNLLENKRQGASTIEQQLVRVITARREMTKSRKLREQLLAISICLFFSKKQIYIAYINLGYYGEEFEHNKKLKLATYDCYYKLIAYLKYPKPSRPNVEHVAKIERRVRHIQLIESGSHSLIWRDNILILE</sequence>
<keyword evidence="7" id="KW-1133">Transmembrane helix</keyword>
<dbReference type="InterPro" id="IPR050396">
    <property type="entry name" value="Glycosyltr_51/Transpeptidase"/>
</dbReference>
<evidence type="ECO:0000256" key="6">
    <source>
        <dbReference type="ARBA" id="ARBA00022984"/>
    </source>
</evidence>
<comment type="pathway">
    <text evidence="2">Cell wall biogenesis; peptidoglycan biosynthesis.</text>
</comment>
<dbReference type="Pfam" id="PF00912">
    <property type="entry name" value="Transgly"/>
    <property type="match status" value="1"/>
</dbReference>
<keyword evidence="6" id="KW-0573">Peptidoglycan synthesis</keyword>
<dbReference type="GO" id="GO:0009252">
    <property type="term" value="P:peptidoglycan biosynthetic process"/>
    <property type="evidence" value="ECO:0007669"/>
    <property type="project" value="UniProtKB-KW"/>
</dbReference>
<organism evidence="11 12">
    <name type="scientific">Oligella ureolytica</name>
    <dbReference type="NCBI Taxonomy" id="90244"/>
    <lineage>
        <taxon>Bacteria</taxon>
        <taxon>Pseudomonadati</taxon>
        <taxon>Pseudomonadota</taxon>
        <taxon>Betaproteobacteria</taxon>
        <taxon>Burkholderiales</taxon>
        <taxon>Alcaligenaceae</taxon>
        <taxon>Oligella</taxon>
    </lineage>
</organism>
<evidence type="ECO:0000259" key="10">
    <source>
        <dbReference type="Pfam" id="PF00912"/>
    </source>
</evidence>
<evidence type="ECO:0000256" key="3">
    <source>
        <dbReference type="ARBA" id="ARBA00022679"/>
    </source>
</evidence>
<evidence type="ECO:0000256" key="8">
    <source>
        <dbReference type="ARBA" id="ARBA00023136"/>
    </source>
</evidence>
<dbReference type="STRING" id="1122619.GCA_000373745_01314"/>